<evidence type="ECO:0000313" key="2">
    <source>
        <dbReference type="Proteomes" id="UP000272528"/>
    </source>
</evidence>
<name>A0A3Q8X4Q5_9BACL</name>
<sequence>MDMDTPTSLSRLVFDIFRNADLEQRLRLTSPNVGEVCAYCGKSFGSMVSMKQLELSRYTDWHLHQVRTSESFCLPCITVLRTDDFRRKAVIAEAGAIQFLTMAEPPDRESLIRSLFYSPPSTPFAISIPSDYRKHILLRAKLNYDRSQFYVQFGEQSVLLIPDLHRNVYESVRLLMQAGISAIQIERGTYAQRNHPNNESFLSSLRTSPLLALVLELTKSSHANMEEQGG</sequence>
<gene>
    <name evidence="1" type="ORF">EJC50_12315</name>
</gene>
<dbReference type="Proteomes" id="UP000272528">
    <property type="component" value="Chromosome"/>
</dbReference>
<evidence type="ECO:0000313" key="1">
    <source>
        <dbReference type="EMBL" id="AZN40342.1"/>
    </source>
</evidence>
<dbReference type="EMBL" id="CP034437">
    <property type="protein sequence ID" value="AZN40342.1"/>
    <property type="molecule type" value="Genomic_DNA"/>
</dbReference>
<organism evidence="1 2">
    <name type="scientific">Paenibacillus albus</name>
    <dbReference type="NCBI Taxonomy" id="2495582"/>
    <lineage>
        <taxon>Bacteria</taxon>
        <taxon>Bacillati</taxon>
        <taxon>Bacillota</taxon>
        <taxon>Bacilli</taxon>
        <taxon>Bacillales</taxon>
        <taxon>Paenibacillaceae</taxon>
        <taxon>Paenibacillus</taxon>
    </lineage>
</organism>
<protein>
    <submittedName>
        <fullName evidence="1">Uncharacterized protein</fullName>
    </submittedName>
</protein>
<dbReference type="RefSeq" id="WP_126015573.1">
    <property type="nucleotide sequence ID" value="NZ_CP034437.1"/>
</dbReference>
<proteinExistence type="predicted"/>
<keyword evidence="2" id="KW-1185">Reference proteome</keyword>
<accession>A0A3Q8X4Q5</accession>
<reference evidence="2" key="1">
    <citation type="submission" date="2018-12" db="EMBL/GenBank/DDBJ databases">
        <title>Genome sequence of Peanibacillus sp.</title>
        <authorList>
            <person name="Subramani G."/>
            <person name="Srinivasan S."/>
            <person name="Kim M.K."/>
        </authorList>
    </citation>
    <scope>NUCLEOTIDE SEQUENCE [LARGE SCALE GENOMIC DNA]</scope>
    <source>
        <strain evidence="2">18JY67-1</strain>
    </source>
</reference>
<dbReference type="OrthoDB" id="2590748at2"/>
<dbReference type="AlphaFoldDB" id="A0A3Q8X4Q5"/>
<dbReference type="KEGG" id="palb:EJC50_12315"/>